<proteinExistence type="predicted"/>
<reference evidence="2 3" key="1">
    <citation type="submission" date="2019-03" db="EMBL/GenBank/DDBJ databases">
        <title>Genomic Encyclopedia of Type Strains, Phase IV (KMG-IV): sequencing the most valuable type-strain genomes for metagenomic binning, comparative biology and taxonomic classification.</title>
        <authorList>
            <person name="Goeker M."/>
        </authorList>
    </citation>
    <scope>NUCLEOTIDE SEQUENCE [LARGE SCALE GENOMIC DNA]</scope>
    <source>
        <strain evidence="2 3">DSM 23802</strain>
    </source>
</reference>
<dbReference type="Proteomes" id="UP000295788">
    <property type="component" value="Unassembled WGS sequence"/>
</dbReference>
<dbReference type="Gene3D" id="2.40.10.220">
    <property type="entry name" value="predicted glycosyltransferase like domains"/>
    <property type="match status" value="1"/>
</dbReference>
<evidence type="ECO:0000259" key="1">
    <source>
        <dbReference type="Pfam" id="PF07238"/>
    </source>
</evidence>
<sequence>MLGSRIVCEGKLVKTEGIVKYTEGNFIVVELPSETFQVRQSLRCQIFEFNSTQTFQTTVVGKKNHHIILIAPPEIRERWIPRESPRFPIDIKGKISAVSFSGKKPLVELMKPYTVHIYDISEGGIGFSSVNYLREGAIAQIYFQLLNQKVYLEIEIVQNKYSDSNRNYYYGGKFIDQSSPSYQVIRTYTFQAQLQRIMNRENEGG</sequence>
<dbReference type="RefSeq" id="WP_165894884.1">
    <property type="nucleotide sequence ID" value="NZ_SMAB01000001.1"/>
</dbReference>
<dbReference type="Pfam" id="PF07238">
    <property type="entry name" value="PilZ"/>
    <property type="match status" value="1"/>
</dbReference>
<evidence type="ECO:0000313" key="2">
    <source>
        <dbReference type="EMBL" id="TCS84524.1"/>
    </source>
</evidence>
<dbReference type="AlphaFoldDB" id="A0A4R3KL34"/>
<dbReference type="GO" id="GO:0035438">
    <property type="term" value="F:cyclic-di-GMP binding"/>
    <property type="evidence" value="ECO:0007669"/>
    <property type="project" value="InterPro"/>
</dbReference>
<dbReference type="EMBL" id="SMAB01000001">
    <property type="protein sequence ID" value="TCS84524.1"/>
    <property type="molecule type" value="Genomic_DNA"/>
</dbReference>
<organism evidence="2 3">
    <name type="scientific">Tepidibacillus fermentans</name>
    <dbReference type="NCBI Taxonomy" id="1281767"/>
    <lineage>
        <taxon>Bacteria</taxon>
        <taxon>Bacillati</taxon>
        <taxon>Bacillota</taxon>
        <taxon>Bacilli</taxon>
        <taxon>Bacillales</taxon>
        <taxon>Bacillaceae</taxon>
        <taxon>Tepidibacillus</taxon>
    </lineage>
</organism>
<name>A0A4R3KL34_9BACI</name>
<accession>A0A4R3KL34</accession>
<protein>
    <submittedName>
        <fullName evidence="2">PilZ domain-containing protein</fullName>
    </submittedName>
</protein>
<evidence type="ECO:0000313" key="3">
    <source>
        <dbReference type="Proteomes" id="UP000295788"/>
    </source>
</evidence>
<gene>
    <name evidence="2" type="ORF">EDD72_101193</name>
</gene>
<feature type="domain" description="PilZ" evidence="1">
    <location>
        <begin position="82"/>
        <end position="191"/>
    </location>
</feature>
<comment type="caution">
    <text evidence="2">The sequence shown here is derived from an EMBL/GenBank/DDBJ whole genome shotgun (WGS) entry which is preliminary data.</text>
</comment>
<keyword evidence="3" id="KW-1185">Reference proteome</keyword>
<dbReference type="InterPro" id="IPR009875">
    <property type="entry name" value="PilZ_domain"/>
</dbReference>